<evidence type="ECO:0000313" key="4">
    <source>
        <dbReference type="Proteomes" id="UP001155040"/>
    </source>
</evidence>
<dbReference type="Gene3D" id="1.10.30.50">
    <property type="match status" value="1"/>
</dbReference>
<evidence type="ECO:0000259" key="2">
    <source>
        <dbReference type="SMART" id="SM00507"/>
    </source>
</evidence>
<gene>
    <name evidence="3" type="ORF">GGQ01_002322</name>
</gene>
<dbReference type="Proteomes" id="UP001155040">
    <property type="component" value="Unassembled WGS sequence"/>
</dbReference>
<feature type="compositionally biased region" description="Basic and acidic residues" evidence="1">
    <location>
        <begin position="185"/>
        <end position="210"/>
    </location>
</feature>
<reference evidence="3" key="1">
    <citation type="submission" date="2022-08" db="EMBL/GenBank/DDBJ databases">
        <title>Genomic Encyclopedia of Type Strains, Phase V (KMG-V): Genome sequencing to study the core and pangenomes of soil and plant-associated prokaryotes.</title>
        <authorList>
            <person name="Whitman W."/>
        </authorList>
    </citation>
    <scope>NUCLEOTIDE SEQUENCE</scope>
    <source>
        <strain evidence="3">SP3012</strain>
    </source>
</reference>
<sequence>MEDYSTKAEQRDRPIVRLVFLEAVGEEPLESEVLRRERMWERLVEAGGPSGVETGLLRGLRVYRGQAGIWTDKKETEGVLPEGGRITVSVLHTGEHYPDGLSDGELIYKYPDTRRPGTTDAAEIEAMKNAALGDVPIFVILRSEEDPDLRDIYWGQVTDWNDEAEEFLIRFSSDPALLQVEGEDAAEKAQEGREERALADGEKAGDKAGEFDLTADQAGKRKERRARPGQSQFRFRVKKRYGLRCAVCEMSTEQLLEAAHFRGRGQEGSNDPRNGIVLCRNHHKAFDDGLFAIRPDTLEVYLKESGPSAEELGITRPQLEPKRETPHQEALQWAWDRWKEALEEKVPDPQHDFDSH</sequence>
<dbReference type="Pfam" id="PF13391">
    <property type="entry name" value="HNH_2"/>
    <property type="match status" value="1"/>
</dbReference>
<dbReference type="InterPro" id="IPR003615">
    <property type="entry name" value="HNH_nuc"/>
</dbReference>
<feature type="region of interest" description="Disordered" evidence="1">
    <location>
        <begin position="182"/>
        <end position="231"/>
    </location>
</feature>
<dbReference type="AlphaFoldDB" id="A0A9X2ZZB2"/>
<organism evidence="3 4">
    <name type="scientific">Salinibacter ruber</name>
    <dbReference type="NCBI Taxonomy" id="146919"/>
    <lineage>
        <taxon>Bacteria</taxon>
        <taxon>Pseudomonadati</taxon>
        <taxon>Rhodothermota</taxon>
        <taxon>Rhodothermia</taxon>
        <taxon>Rhodothermales</taxon>
        <taxon>Salinibacteraceae</taxon>
        <taxon>Salinibacter</taxon>
    </lineage>
</organism>
<evidence type="ECO:0000313" key="3">
    <source>
        <dbReference type="EMBL" id="MCS4037242.1"/>
    </source>
</evidence>
<name>A0A9X2ZZB2_9BACT</name>
<dbReference type="SMART" id="SM00507">
    <property type="entry name" value="HNHc"/>
    <property type="match status" value="1"/>
</dbReference>
<accession>A0A9X2ZZB2</accession>
<dbReference type="RefSeq" id="WP_259090996.1">
    <property type="nucleotide sequence ID" value="NZ_JANTZY010000019.1"/>
</dbReference>
<dbReference type="EMBL" id="JANUBF010000015">
    <property type="protein sequence ID" value="MCS4037242.1"/>
    <property type="molecule type" value="Genomic_DNA"/>
</dbReference>
<dbReference type="CDD" id="cd00085">
    <property type="entry name" value="HNHc"/>
    <property type="match status" value="1"/>
</dbReference>
<comment type="caution">
    <text evidence="3">The sequence shown here is derived from an EMBL/GenBank/DDBJ whole genome shotgun (WGS) entry which is preliminary data.</text>
</comment>
<protein>
    <recommendedName>
        <fullName evidence="2">HNH nuclease domain-containing protein</fullName>
    </recommendedName>
</protein>
<feature type="domain" description="HNH nuclease" evidence="2">
    <location>
        <begin position="232"/>
        <end position="284"/>
    </location>
</feature>
<evidence type="ECO:0000256" key="1">
    <source>
        <dbReference type="SAM" id="MobiDB-lite"/>
    </source>
</evidence>
<proteinExistence type="predicted"/>